<dbReference type="PANTHER" id="PTHR13069">
    <property type="entry name" value="ALKYLATED DNA REPAIR PROTEIN ALKB HOMOLOG 8"/>
    <property type="match status" value="1"/>
</dbReference>
<feature type="compositionally biased region" description="Gly residues" evidence="6">
    <location>
        <begin position="212"/>
        <end position="227"/>
    </location>
</feature>
<dbReference type="PANTHER" id="PTHR13069:SF21">
    <property type="entry name" value="ALKYLATED DNA REPAIR PROTEIN ALKB HOMOLOG 8"/>
    <property type="match status" value="1"/>
</dbReference>
<dbReference type="InterPro" id="IPR013216">
    <property type="entry name" value="Methyltransf_11"/>
</dbReference>
<evidence type="ECO:0000256" key="6">
    <source>
        <dbReference type="SAM" id="MobiDB-lite"/>
    </source>
</evidence>
<dbReference type="InterPro" id="IPR005123">
    <property type="entry name" value="Oxoglu/Fe-dep_dioxygenase_dom"/>
</dbReference>
<dbReference type="GO" id="GO:0005737">
    <property type="term" value="C:cytoplasm"/>
    <property type="evidence" value="ECO:0007669"/>
    <property type="project" value="TreeGrafter"/>
</dbReference>
<evidence type="ECO:0000256" key="2">
    <source>
        <dbReference type="ARBA" id="ARBA00022603"/>
    </source>
</evidence>
<feature type="region of interest" description="Disordered" evidence="6">
    <location>
        <begin position="207"/>
        <end position="227"/>
    </location>
</feature>
<dbReference type="GO" id="GO:0030488">
    <property type="term" value="P:tRNA methylation"/>
    <property type="evidence" value="ECO:0007669"/>
    <property type="project" value="TreeGrafter"/>
</dbReference>
<feature type="region of interest" description="Disordered" evidence="6">
    <location>
        <begin position="429"/>
        <end position="540"/>
    </location>
</feature>
<dbReference type="SUPFAM" id="SSF51197">
    <property type="entry name" value="Clavaminate synthase-like"/>
    <property type="match status" value="1"/>
</dbReference>
<dbReference type="AlphaFoldDB" id="A0A8J4GCM0"/>
<name>A0A8J4GCM0_9CHLO</name>
<evidence type="ECO:0000259" key="7">
    <source>
        <dbReference type="PROSITE" id="PS51471"/>
    </source>
</evidence>
<accession>A0A8J4GCM0</accession>
<dbReference type="Proteomes" id="UP000722791">
    <property type="component" value="Unassembled WGS sequence"/>
</dbReference>
<proteinExistence type="inferred from homology"/>
<evidence type="ECO:0000256" key="3">
    <source>
        <dbReference type="ARBA" id="ARBA00022679"/>
    </source>
</evidence>
<feature type="compositionally biased region" description="Low complexity" evidence="6">
    <location>
        <begin position="61"/>
        <end position="73"/>
    </location>
</feature>
<dbReference type="Pfam" id="PF08241">
    <property type="entry name" value="Methyltransf_11"/>
    <property type="match status" value="1"/>
</dbReference>
<comment type="caution">
    <text evidence="8">The sequence shown here is derived from an EMBL/GenBank/DDBJ whole genome shotgun (WGS) entry which is preliminary data.</text>
</comment>
<organism evidence="8 9">
    <name type="scientific">Volvox reticuliferus</name>
    <dbReference type="NCBI Taxonomy" id="1737510"/>
    <lineage>
        <taxon>Eukaryota</taxon>
        <taxon>Viridiplantae</taxon>
        <taxon>Chlorophyta</taxon>
        <taxon>core chlorophytes</taxon>
        <taxon>Chlorophyceae</taxon>
        <taxon>CS clade</taxon>
        <taxon>Chlamydomonadales</taxon>
        <taxon>Volvocaceae</taxon>
        <taxon>Volvox</taxon>
    </lineage>
</organism>
<dbReference type="GO" id="GO:0106335">
    <property type="term" value="F:tRNA (5-carboxymethyluridine(34)-5-O)-methyltransferase activity"/>
    <property type="evidence" value="ECO:0007669"/>
    <property type="project" value="TreeGrafter"/>
</dbReference>
<feature type="domain" description="Fe2OG dioxygenase" evidence="7">
    <location>
        <begin position="302"/>
        <end position="402"/>
    </location>
</feature>
<sequence>MRWSVAMGFIKAPPGAMTRYLWVGGVHGMSVRQLSELFAPYGNPAVVLPAHDPSAPPSPDPAAADAADALPSPSAASQRLSGFHAFLSFDCEGDAAAAVAAVPRNAPWPAAGGRKIVLHFADVRRDKRPVPRPVSTCASELGVPGLVLLEDFVTEEEEKALLVEVLETKWTAAAADGNGATAATVTTSPASCPRLCPLELLPDTATAPEEAAGGGVGGEGEGKGEGGGAAVPCAVGVAADNGDGGGGAGHWEMMAKRRVQHYGYRFDYATRNVDPAKPLGPLPPWATALANRIAALPEVSQPLDQLTVNEYDPGVGLAPHVDTHSAFTGPIISLSLGSSAVMEMRRGDVARPLLLPPRSLLVMGGESRYAWQHYIPHRVADLVGSRLLPRSRRVSLTFRKVRGYPCQCDYPACCDSQQANLPPTRISQLQLQQSRHMHQQHGQGEGESEGQSEGQQQTPPAPAPAPPRQHQYQQLGHRMAPADHTAAPLTHGSLPGEAVPNGAGGGASRRSSATGGGGVKGKDERKEGWEAEDKEEEEEEARLAALEAEHVHKVYDAIAPHFSATRFAIWPKVRAFIESLPRGGVVADVGCGNGKYFGVRRDLAVLGSDISAGLAEVAAQRLHPPGLPPSASPPAADALVADALRLPYRAGSCDGVLCIAVLHHLSSRRRRVRLLRQLLRVLRPAASAGGRALVTVWATEQEEPAKTTAKWTRIPAPDGSGGGGGRGGGNDDSRITDRSPASGGSGSAEEEKDGGVGWDRGNTSLEGSDGGGG</sequence>
<evidence type="ECO:0000313" key="9">
    <source>
        <dbReference type="Proteomes" id="UP000722791"/>
    </source>
</evidence>
<dbReference type="InterPro" id="IPR027450">
    <property type="entry name" value="AlkB-like"/>
</dbReference>
<feature type="compositionally biased region" description="Low complexity" evidence="6">
    <location>
        <begin position="449"/>
        <end position="458"/>
    </location>
</feature>
<dbReference type="GO" id="GO:0008757">
    <property type="term" value="F:S-adenosylmethionine-dependent methyltransferase activity"/>
    <property type="evidence" value="ECO:0007669"/>
    <property type="project" value="InterPro"/>
</dbReference>
<keyword evidence="4" id="KW-0862">Zinc</keyword>
<dbReference type="Pfam" id="PF13532">
    <property type="entry name" value="2OG-FeII_Oxy_2"/>
    <property type="match status" value="1"/>
</dbReference>
<dbReference type="InterPro" id="IPR037151">
    <property type="entry name" value="AlkB-like_sf"/>
</dbReference>
<dbReference type="InterPro" id="IPR029063">
    <property type="entry name" value="SAM-dependent_MTases_sf"/>
</dbReference>
<dbReference type="GO" id="GO:0000049">
    <property type="term" value="F:tRNA binding"/>
    <property type="evidence" value="ECO:0007669"/>
    <property type="project" value="TreeGrafter"/>
</dbReference>
<feature type="region of interest" description="Disordered" evidence="6">
    <location>
        <begin position="49"/>
        <end position="73"/>
    </location>
</feature>
<keyword evidence="3" id="KW-0808">Transferase</keyword>
<dbReference type="GO" id="GO:0002098">
    <property type="term" value="P:tRNA wobble uridine modification"/>
    <property type="evidence" value="ECO:0007669"/>
    <property type="project" value="TreeGrafter"/>
</dbReference>
<evidence type="ECO:0000256" key="1">
    <source>
        <dbReference type="ARBA" id="ARBA00007879"/>
    </source>
</evidence>
<feature type="region of interest" description="Disordered" evidence="6">
    <location>
        <begin position="702"/>
        <end position="773"/>
    </location>
</feature>
<dbReference type="PROSITE" id="PS51471">
    <property type="entry name" value="FE2OG_OXY"/>
    <property type="match status" value="1"/>
</dbReference>
<dbReference type="SUPFAM" id="SSF53335">
    <property type="entry name" value="S-adenosyl-L-methionine-dependent methyltransferases"/>
    <property type="match status" value="1"/>
</dbReference>
<dbReference type="EMBL" id="BNCQ01000016">
    <property type="protein sequence ID" value="GIM04555.1"/>
    <property type="molecule type" value="Genomic_DNA"/>
</dbReference>
<evidence type="ECO:0000256" key="5">
    <source>
        <dbReference type="ARBA" id="ARBA00022884"/>
    </source>
</evidence>
<dbReference type="Gene3D" id="2.60.120.590">
    <property type="entry name" value="Alpha-ketoglutarate-dependent dioxygenase AlkB-like"/>
    <property type="match status" value="1"/>
</dbReference>
<dbReference type="Gene3D" id="3.40.50.150">
    <property type="entry name" value="Vaccinia Virus protein VP39"/>
    <property type="match status" value="1"/>
</dbReference>
<protein>
    <recommendedName>
        <fullName evidence="7">Fe2OG dioxygenase domain-containing protein</fullName>
    </recommendedName>
</protein>
<feature type="compositionally biased region" description="Gly residues" evidence="6">
    <location>
        <begin position="719"/>
        <end position="728"/>
    </location>
</feature>
<dbReference type="InterPro" id="IPR051422">
    <property type="entry name" value="AlkB_tRNA_MeTrf/Diox"/>
</dbReference>
<evidence type="ECO:0000256" key="4">
    <source>
        <dbReference type="ARBA" id="ARBA00022833"/>
    </source>
</evidence>
<feature type="compositionally biased region" description="Basic and acidic residues" evidence="6">
    <location>
        <begin position="520"/>
        <end position="531"/>
    </location>
</feature>
<gene>
    <name evidence="8" type="ORF">Vretimale_9101</name>
</gene>
<feature type="non-terminal residue" evidence="8">
    <location>
        <position position="1"/>
    </location>
</feature>
<keyword evidence="5" id="KW-0694">RNA-binding</keyword>
<keyword evidence="2" id="KW-0489">Methyltransferase</keyword>
<reference evidence="8" key="1">
    <citation type="journal article" date="2021" name="Proc. Natl. Acad. Sci. U.S.A.">
        <title>Three genomes in the algal genus Volvox reveal the fate of a haploid sex-determining region after a transition to homothallism.</title>
        <authorList>
            <person name="Yamamoto K."/>
            <person name="Hamaji T."/>
            <person name="Kawai-Toyooka H."/>
            <person name="Matsuzaki R."/>
            <person name="Takahashi F."/>
            <person name="Nishimura Y."/>
            <person name="Kawachi M."/>
            <person name="Noguchi H."/>
            <person name="Minakuchi Y."/>
            <person name="Umen J.G."/>
            <person name="Toyoda A."/>
            <person name="Nozaki H."/>
        </authorList>
    </citation>
    <scope>NUCLEOTIDE SEQUENCE</scope>
    <source>
        <strain evidence="8">NIES-3785</strain>
    </source>
</reference>
<evidence type="ECO:0000313" key="8">
    <source>
        <dbReference type="EMBL" id="GIM04555.1"/>
    </source>
</evidence>
<dbReference type="GO" id="GO:0005634">
    <property type="term" value="C:nucleus"/>
    <property type="evidence" value="ECO:0007669"/>
    <property type="project" value="TreeGrafter"/>
</dbReference>
<comment type="similarity">
    <text evidence="1">Belongs to the alkB family.</text>
</comment>